<dbReference type="Pfam" id="PF01863">
    <property type="entry name" value="YgjP-like"/>
    <property type="match status" value="1"/>
</dbReference>
<dbReference type="PANTHER" id="PTHR30399">
    <property type="entry name" value="UNCHARACTERIZED PROTEIN YGJP"/>
    <property type="match status" value="1"/>
</dbReference>
<evidence type="ECO:0000313" key="2">
    <source>
        <dbReference type="EMBL" id="KKU33748.1"/>
    </source>
</evidence>
<sequence>MTSATTIRVHPDGGVIVRAPFWLPAFSIQKFVDEKTDWILRSLARTKPSVSAKKYREGDKHLYFGREYPLKIKTVDRPTRTLIELAEDCIVVCLFRGHSEDKRIAEIRDGLLRWYLETGISVITEKVNVYTEKIGVNYSRIDIKKVSSIWGSCSPSNKLCFNRKLIMAPHEVVDYVIIHEVCHLVHRNHGSHFWGLVAKFDPKYKEHRRWLYRNHSLLSI</sequence>
<dbReference type="CDD" id="cd07344">
    <property type="entry name" value="M48_yhfN_like"/>
    <property type="match status" value="1"/>
</dbReference>
<dbReference type="Proteomes" id="UP000034794">
    <property type="component" value="Unassembled WGS sequence"/>
</dbReference>
<dbReference type="AlphaFoldDB" id="A0A0G1RUV5"/>
<dbReference type="InterPro" id="IPR053136">
    <property type="entry name" value="UTP_pyrophosphatase-like"/>
</dbReference>
<dbReference type="PANTHER" id="PTHR30399:SF1">
    <property type="entry name" value="UTP PYROPHOSPHATASE"/>
    <property type="match status" value="1"/>
</dbReference>
<evidence type="ECO:0000313" key="3">
    <source>
        <dbReference type="Proteomes" id="UP000034794"/>
    </source>
</evidence>
<dbReference type="InterPro" id="IPR002725">
    <property type="entry name" value="YgjP-like_metallopeptidase"/>
</dbReference>
<comment type="caution">
    <text evidence="2">The sequence shown here is derived from an EMBL/GenBank/DDBJ whole genome shotgun (WGS) entry which is preliminary data.</text>
</comment>
<evidence type="ECO:0000259" key="1">
    <source>
        <dbReference type="Pfam" id="PF01863"/>
    </source>
</evidence>
<name>A0A0G1RUV5_9BACT</name>
<protein>
    <recommendedName>
        <fullName evidence="1">YgjP-like metallopeptidase domain-containing protein</fullName>
    </recommendedName>
</protein>
<accession>A0A0G1RUV5</accession>
<gene>
    <name evidence="2" type="ORF">UX47_C0001G0031</name>
</gene>
<dbReference type="Gene3D" id="3.30.2010.10">
    <property type="entry name" value="Metalloproteases ('zincins'), catalytic domain"/>
    <property type="match status" value="1"/>
</dbReference>
<feature type="domain" description="YgjP-like metallopeptidase" evidence="1">
    <location>
        <begin position="6"/>
        <end position="213"/>
    </location>
</feature>
<reference evidence="2 3" key="1">
    <citation type="journal article" date="2015" name="Nature">
        <title>rRNA introns, odd ribosomes, and small enigmatic genomes across a large radiation of phyla.</title>
        <authorList>
            <person name="Brown C.T."/>
            <person name="Hug L.A."/>
            <person name="Thomas B.C."/>
            <person name="Sharon I."/>
            <person name="Castelle C.J."/>
            <person name="Singh A."/>
            <person name="Wilkins M.J."/>
            <person name="Williams K.H."/>
            <person name="Banfield J.F."/>
        </authorList>
    </citation>
    <scope>NUCLEOTIDE SEQUENCE [LARGE SCALE GENOMIC DNA]</scope>
</reference>
<proteinExistence type="predicted"/>
<dbReference type="EMBL" id="LCMI01000001">
    <property type="protein sequence ID" value="KKU33748.1"/>
    <property type="molecule type" value="Genomic_DNA"/>
</dbReference>
<organism evidence="2 3">
    <name type="scientific">Candidatus Collierbacteria bacterium GW2011_GWA2_46_26</name>
    <dbReference type="NCBI Taxonomy" id="1618381"/>
    <lineage>
        <taxon>Bacteria</taxon>
        <taxon>Candidatus Collieribacteriota</taxon>
    </lineage>
</organism>